<evidence type="ECO:0000256" key="3">
    <source>
        <dbReference type="ARBA" id="ARBA00022475"/>
    </source>
</evidence>
<accession>A0A084U5C6</accession>
<comment type="subunit">
    <text evidence="9">The complex comprises the extracytoplasmic solute receptor protein and the two transmembrane proteins.</text>
</comment>
<keyword evidence="5 9" id="KW-0812">Transmembrane</keyword>
<protein>
    <recommendedName>
        <fullName evidence="9">TRAP transporter small permease protein</fullName>
    </recommendedName>
</protein>
<dbReference type="Pfam" id="PF04290">
    <property type="entry name" value="DctQ"/>
    <property type="match status" value="1"/>
</dbReference>
<proteinExistence type="inferred from homology"/>
<evidence type="ECO:0000256" key="6">
    <source>
        <dbReference type="ARBA" id="ARBA00022989"/>
    </source>
</evidence>
<comment type="subcellular location">
    <subcellularLocation>
        <location evidence="1 9">Cell inner membrane</location>
        <topology evidence="1 9">Multi-pass membrane protein</topology>
    </subcellularLocation>
</comment>
<feature type="transmembrane region" description="Helical" evidence="9">
    <location>
        <begin position="101"/>
        <end position="123"/>
    </location>
</feature>
<name>A0A084U5C6_9HYPH</name>
<dbReference type="STRING" id="472175.EL18_03372"/>
<dbReference type="GO" id="GO:0005886">
    <property type="term" value="C:plasma membrane"/>
    <property type="evidence" value="ECO:0007669"/>
    <property type="project" value="UniProtKB-SubCell"/>
</dbReference>
<evidence type="ECO:0000256" key="2">
    <source>
        <dbReference type="ARBA" id="ARBA00022448"/>
    </source>
</evidence>
<dbReference type="eggNOG" id="COG3090">
    <property type="taxonomic scope" value="Bacteria"/>
</dbReference>
<evidence type="ECO:0000313" key="12">
    <source>
        <dbReference type="Proteomes" id="UP000053675"/>
    </source>
</evidence>
<evidence type="ECO:0000313" key="11">
    <source>
        <dbReference type="EMBL" id="KFB08162.1"/>
    </source>
</evidence>
<dbReference type="PATRIC" id="fig|472175.3.peg.3369"/>
<dbReference type="PANTHER" id="PTHR35011">
    <property type="entry name" value="2,3-DIKETO-L-GULONATE TRAP TRANSPORTER SMALL PERMEASE PROTEIN YIAM"/>
    <property type="match status" value="1"/>
</dbReference>
<evidence type="ECO:0000256" key="1">
    <source>
        <dbReference type="ARBA" id="ARBA00004429"/>
    </source>
</evidence>
<keyword evidence="7 9" id="KW-0472">Membrane</keyword>
<reference evidence="11 12" key="1">
    <citation type="submission" date="2014-05" db="EMBL/GenBank/DDBJ databases">
        <title>Draft Genome Sequence of Nitratireductor basaltis Strain UMTGB225, A Marine Bacterium Isolated from Green Barrel Tunicate.</title>
        <authorList>
            <person name="Gan H.Y."/>
        </authorList>
    </citation>
    <scope>NUCLEOTIDE SEQUENCE [LARGE SCALE GENOMIC DNA]</scope>
    <source>
        <strain evidence="11 12">UMTGB225</strain>
    </source>
</reference>
<feature type="transmembrane region" description="Helical" evidence="9">
    <location>
        <begin position="21"/>
        <end position="43"/>
    </location>
</feature>
<dbReference type="PANTHER" id="PTHR35011:SF2">
    <property type="entry name" value="2,3-DIKETO-L-GULONATE TRAP TRANSPORTER SMALL PERMEASE PROTEIN YIAM"/>
    <property type="match status" value="1"/>
</dbReference>
<keyword evidence="3" id="KW-1003">Cell membrane</keyword>
<comment type="function">
    <text evidence="9">Part of the tripartite ATP-independent periplasmic (TRAP) transport system.</text>
</comment>
<keyword evidence="4 9" id="KW-0997">Cell inner membrane</keyword>
<comment type="caution">
    <text evidence="11">The sequence shown here is derived from an EMBL/GenBank/DDBJ whole genome shotgun (WGS) entry which is preliminary data.</text>
</comment>
<keyword evidence="12" id="KW-1185">Reference proteome</keyword>
<dbReference type="EMBL" id="JMQM01000003">
    <property type="protein sequence ID" value="KFB08162.1"/>
    <property type="molecule type" value="Genomic_DNA"/>
</dbReference>
<organism evidence="11 12">
    <name type="scientific">Nitratireductor basaltis</name>
    <dbReference type="NCBI Taxonomy" id="472175"/>
    <lineage>
        <taxon>Bacteria</taxon>
        <taxon>Pseudomonadati</taxon>
        <taxon>Pseudomonadota</taxon>
        <taxon>Alphaproteobacteria</taxon>
        <taxon>Hyphomicrobiales</taxon>
        <taxon>Phyllobacteriaceae</taxon>
        <taxon>Nitratireductor</taxon>
    </lineage>
</organism>
<dbReference type="InterPro" id="IPR007387">
    <property type="entry name" value="TRAP_DctQ"/>
</dbReference>
<evidence type="ECO:0000256" key="5">
    <source>
        <dbReference type="ARBA" id="ARBA00022692"/>
    </source>
</evidence>
<dbReference type="AlphaFoldDB" id="A0A084U5C6"/>
<sequence length="181" mass="19493">MPAFPSPCSIWTNTMFRRIAFNLDLGVAGIALAVVVASVSWGVATRYIFSQPATWTTELSSVAFAWVVFFGASAAMRRGLHIGIPILVDTLPAPVRKAATALAIMLVAGFLAYATYLAGLLALQSFNRPSPVLRISFAYVYGGVALALLLTTAHAALQFLRVFKSRDGTICYFPEEAREGE</sequence>
<keyword evidence="6 9" id="KW-1133">Transmembrane helix</keyword>
<evidence type="ECO:0000256" key="4">
    <source>
        <dbReference type="ARBA" id="ARBA00022519"/>
    </source>
</evidence>
<dbReference type="Proteomes" id="UP000053675">
    <property type="component" value="Unassembled WGS sequence"/>
</dbReference>
<dbReference type="GO" id="GO:0015740">
    <property type="term" value="P:C4-dicarboxylate transport"/>
    <property type="evidence" value="ECO:0007669"/>
    <property type="project" value="TreeGrafter"/>
</dbReference>
<feature type="transmembrane region" description="Helical" evidence="9">
    <location>
        <begin position="135"/>
        <end position="157"/>
    </location>
</feature>
<gene>
    <name evidence="11" type="ORF">EL18_03372</name>
</gene>
<dbReference type="GO" id="GO:0022857">
    <property type="term" value="F:transmembrane transporter activity"/>
    <property type="evidence" value="ECO:0007669"/>
    <property type="project" value="UniProtKB-UniRule"/>
</dbReference>
<evidence type="ECO:0000256" key="8">
    <source>
        <dbReference type="ARBA" id="ARBA00038436"/>
    </source>
</evidence>
<evidence type="ECO:0000256" key="9">
    <source>
        <dbReference type="RuleBase" id="RU369079"/>
    </source>
</evidence>
<comment type="similarity">
    <text evidence="8 9">Belongs to the TRAP transporter small permease family.</text>
</comment>
<feature type="transmembrane region" description="Helical" evidence="9">
    <location>
        <begin position="63"/>
        <end position="80"/>
    </location>
</feature>
<keyword evidence="2 9" id="KW-0813">Transport</keyword>
<evidence type="ECO:0000259" key="10">
    <source>
        <dbReference type="Pfam" id="PF04290"/>
    </source>
</evidence>
<feature type="domain" description="Tripartite ATP-independent periplasmic transporters DctQ component" evidence="10">
    <location>
        <begin position="36"/>
        <end position="164"/>
    </location>
</feature>
<dbReference type="InterPro" id="IPR055348">
    <property type="entry name" value="DctQ"/>
</dbReference>
<evidence type="ECO:0000256" key="7">
    <source>
        <dbReference type="ARBA" id="ARBA00023136"/>
    </source>
</evidence>